<accession>M5GFA3</accession>
<keyword evidence="3" id="KW-1185">Reference proteome</keyword>
<gene>
    <name evidence="2" type="ORF">DACRYDRAFT_85920</name>
</gene>
<dbReference type="Proteomes" id="UP000030653">
    <property type="component" value="Unassembled WGS sequence"/>
</dbReference>
<sequence>MPFSPRGIRNSMGAVNEFDESERGRIREAAIGDISPVTDASTWFSGSSGMEPGLENSSGWRGDVPK</sequence>
<feature type="region of interest" description="Disordered" evidence="1">
    <location>
        <begin position="42"/>
        <end position="66"/>
    </location>
</feature>
<dbReference type="HOGENOM" id="CLU_2831140_0_0_1"/>
<dbReference type="EMBL" id="JH795855">
    <property type="protein sequence ID" value="EJU06092.1"/>
    <property type="molecule type" value="Genomic_DNA"/>
</dbReference>
<evidence type="ECO:0000313" key="2">
    <source>
        <dbReference type="EMBL" id="EJU06092.1"/>
    </source>
</evidence>
<protein>
    <submittedName>
        <fullName evidence="2">Uncharacterized protein</fullName>
    </submittedName>
</protein>
<dbReference type="GeneID" id="63691811"/>
<reference evidence="2 3" key="1">
    <citation type="journal article" date="2012" name="Science">
        <title>The Paleozoic origin of enzymatic lignin decomposition reconstructed from 31 fungal genomes.</title>
        <authorList>
            <person name="Floudas D."/>
            <person name="Binder M."/>
            <person name="Riley R."/>
            <person name="Barry K."/>
            <person name="Blanchette R.A."/>
            <person name="Henrissat B."/>
            <person name="Martinez A.T."/>
            <person name="Otillar R."/>
            <person name="Spatafora J.W."/>
            <person name="Yadav J.S."/>
            <person name="Aerts A."/>
            <person name="Benoit I."/>
            <person name="Boyd A."/>
            <person name="Carlson A."/>
            <person name="Copeland A."/>
            <person name="Coutinho P.M."/>
            <person name="de Vries R.P."/>
            <person name="Ferreira P."/>
            <person name="Findley K."/>
            <person name="Foster B."/>
            <person name="Gaskell J."/>
            <person name="Glotzer D."/>
            <person name="Gorecki P."/>
            <person name="Heitman J."/>
            <person name="Hesse C."/>
            <person name="Hori C."/>
            <person name="Igarashi K."/>
            <person name="Jurgens J.A."/>
            <person name="Kallen N."/>
            <person name="Kersten P."/>
            <person name="Kohler A."/>
            <person name="Kuees U."/>
            <person name="Kumar T.K.A."/>
            <person name="Kuo A."/>
            <person name="LaButti K."/>
            <person name="Larrondo L.F."/>
            <person name="Lindquist E."/>
            <person name="Ling A."/>
            <person name="Lombard V."/>
            <person name="Lucas S."/>
            <person name="Lundell T."/>
            <person name="Martin R."/>
            <person name="McLaughlin D.J."/>
            <person name="Morgenstern I."/>
            <person name="Morin E."/>
            <person name="Murat C."/>
            <person name="Nagy L.G."/>
            <person name="Nolan M."/>
            <person name="Ohm R.A."/>
            <person name="Patyshakuliyeva A."/>
            <person name="Rokas A."/>
            <person name="Ruiz-Duenas F.J."/>
            <person name="Sabat G."/>
            <person name="Salamov A."/>
            <person name="Samejima M."/>
            <person name="Schmutz J."/>
            <person name="Slot J.C."/>
            <person name="St John F."/>
            <person name="Stenlid J."/>
            <person name="Sun H."/>
            <person name="Sun S."/>
            <person name="Syed K."/>
            <person name="Tsang A."/>
            <person name="Wiebenga A."/>
            <person name="Young D."/>
            <person name="Pisabarro A."/>
            <person name="Eastwood D.C."/>
            <person name="Martin F."/>
            <person name="Cullen D."/>
            <person name="Grigoriev I.V."/>
            <person name="Hibbett D.S."/>
        </authorList>
    </citation>
    <scope>NUCLEOTIDE SEQUENCE [LARGE SCALE GENOMIC DNA]</scope>
    <source>
        <strain evidence="2 3">DJM-731 SS1</strain>
    </source>
</reference>
<proteinExistence type="predicted"/>
<evidence type="ECO:0000313" key="3">
    <source>
        <dbReference type="Proteomes" id="UP000030653"/>
    </source>
</evidence>
<dbReference type="AlphaFoldDB" id="M5GFA3"/>
<name>M5GFA3_DACPD</name>
<dbReference type="RefSeq" id="XP_040632986.1">
    <property type="nucleotide sequence ID" value="XM_040776749.1"/>
</dbReference>
<organism evidence="2 3">
    <name type="scientific">Dacryopinax primogenitus (strain DJM 731)</name>
    <name type="common">Brown rot fungus</name>
    <dbReference type="NCBI Taxonomy" id="1858805"/>
    <lineage>
        <taxon>Eukaryota</taxon>
        <taxon>Fungi</taxon>
        <taxon>Dikarya</taxon>
        <taxon>Basidiomycota</taxon>
        <taxon>Agaricomycotina</taxon>
        <taxon>Dacrymycetes</taxon>
        <taxon>Dacrymycetales</taxon>
        <taxon>Dacrymycetaceae</taxon>
        <taxon>Dacryopinax</taxon>
    </lineage>
</organism>
<evidence type="ECO:0000256" key="1">
    <source>
        <dbReference type="SAM" id="MobiDB-lite"/>
    </source>
</evidence>